<dbReference type="AlphaFoldDB" id="A0A9N7MIB0"/>
<reference evidence="2" key="1">
    <citation type="submission" date="2019-12" db="EMBL/GenBank/DDBJ databases">
        <authorList>
            <person name="Scholes J."/>
        </authorList>
    </citation>
    <scope>NUCLEOTIDE SEQUENCE</scope>
</reference>
<accession>A0A9N7MIB0</accession>
<protein>
    <submittedName>
        <fullName evidence="2">Uncharacterized protein</fullName>
    </submittedName>
</protein>
<evidence type="ECO:0000313" key="3">
    <source>
        <dbReference type="Proteomes" id="UP001153555"/>
    </source>
</evidence>
<name>A0A9N7MIB0_STRHE</name>
<proteinExistence type="predicted"/>
<feature type="region of interest" description="Disordered" evidence="1">
    <location>
        <begin position="1"/>
        <end position="54"/>
    </location>
</feature>
<feature type="non-terminal residue" evidence="2">
    <location>
        <position position="1"/>
    </location>
</feature>
<keyword evidence="3" id="KW-1185">Reference proteome</keyword>
<feature type="region of interest" description="Disordered" evidence="1">
    <location>
        <begin position="160"/>
        <end position="179"/>
    </location>
</feature>
<dbReference type="EMBL" id="CACSLK010007779">
    <property type="protein sequence ID" value="CAA0811014.1"/>
    <property type="molecule type" value="Genomic_DNA"/>
</dbReference>
<sequence>TPAPSPGRPRSPNARPRNARQHLSADASNQRVRPAPDAPRLRSVHLPATRASRPADDGSCCYLYGNSRMLPNFPHDQNSRPPQIPAASSRASHACACVSHSSADWDSCAPAPHARPCVRSVPRPDSSRACVPFSPMPLAHRHAPALLILARPLRASSLPTFPRASAPANPSPTRPRPLPASSPIACPALPVYPSFAAPHVPPITVACSSTAHPRAPAVPRVPPTMRLRTPCKPCVHGFFAHLCASRADAHLLHFSSLLDSSVPNSTSVSFPSSSRPSLSPRIRKFSYLTRPSSSSSSGDSPGCSVLNLTLLLDLPNSIKAIKSYYYQITNAWLAHQAILECSLIFHMLKTLSLPKFPPPHLARRTRLCVSHSSADWDSCAPAPHARPCVRSVPSPDSSRACVPFSPMPLAHRRAPALLILARLLRASSLPTFPRASAPANPRPTRPRPLPASSPIACPALFAYPSSASPHVTPITVACS</sequence>
<feature type="non-terminal residue" evidence="2">
    <location>
        <position position="479"/>
    </location>
</feature>
<feature type="compositionally biased region" description="Pro residues" evidence="1">
    <location>
        <begin position="169"/>
        <end position="179"/>
    </location>
</feature>
<organism evidence="2 3">
    <name type="scientific">Striga hermonthica</name>
    <name type="common">Purple witchweed</name>
    <name type="synonym">Buchnera hermonthica</name>
    <dbReference type="NCBI Taxonomy" id="68872"/>
    <lineage>
        <taxon>Eukaryota</taxon>
        <taxon>Viridiplantae</taxon>
        <taxon>Streptophyta</taxon>
        <taxon>Embryophyta</taxon>
        <taxon>Tracheophyta</taxon>
        <taxon>Spermatophyta</taxon>
        <taxon>Magnoliopsida</taxon>
        <taxon>eudicotyledons</taxon>
        <taxon>Gunneridae</taxon>
        <taxon>Pentapetalae</taxon>
        <taxon>asterids</taxon>
        <taxon>lamiids</taxon>
        <taxon>Lamiales</taxon>
        <taxon>Orobanchaceae</taxon>
        <taxon>Buchnereae</taxon>
        <taxon>Striga</taxon>
    </lineage>
</organism>
<dbReference type="Proteomes" id="UP001153555">
    <property type="component" value="Unassembled WGS sequence"/>
</dbReference>
<evidence type="ECO:0000313" key="2">
    <source>
        <dbReference type="EMBL" id="CAA0811014.1"/>
    </source>
</evidence>
<gene>
    <name evidence="2" type="ORF">SHERM_00040</name>
</gene>
<evidence type="ECO:0000256" key="1">
    <source>
        <dbReference type="SAM" id="MobiDB-lite"/>
    </source>
</evidence>
<comment type="caution">
    <text evidence="2">The sequence shown here is derived from an EMBL/GenBank/DDBJ whole genome shotgun (WGS) entry which is preliminary data.</text>
</comment>